<organism evidence="3 4">
    <name type="scientific">Caballeronia grimmiae</name>
    <dbReference type="NCBI Taxonomy" id="1071679"/>
    <lineage>
        <taxon>Bacteria</taxon>
        <taxon>Pseudomonadati</taxon>
        <taxon>Pseudomonadota</taxon>
        <taxon>Betaproteobacteria</taxon>
        <taxon>Burkholderiales</taxon>
        <taxon>Burkholderiaceae</taxon>
        <taxon>Caballeronia</taxon>
    </lineage>
</organism>
<reference evidence="3 4" key="2">
    <citation type="submission" date="2014-03" db="EMBL/GenBank/DDBJ databases">
        <title>Draft Genome Sequences of Four Burkholderia Strains.</title>
        <authorList>
            <person name="Liu X.Y."/>
            <person name="Li C.X."/>
            <person name="Xu J.H."/>
        </authorList>
    </citation>
    <scope>NUCLEOTIDE SEQUENCE [LARGE SCALE GENOMIC DNA]</scope>
    <source>
        <strain evidence="3 4">R27</strain>
    </source>
</reference>
<dbReference type="Proteomes" id="UP000027439">
    <property type="component" value="Unassembled WGS sequence"/>
</dbReference>
<reference evidence="2" key="1">
    <citation type="journal article" date="2014" name="Int. J. Syst. Evol. Microbiol.">
        <title>Complete genome of a new Firmicutes species belonging to the dominant human colonic microbiota ('Ruminococcus bicirculans') reveals two chromosomes and a selective capacity to utilize plant glucans.</title>
        <authorList>
            <consortium name="NISC Comparative Sequencing Program"/>
            <person name="Wegmann U."/>
            <person name="Louis P."/>
            <person name="Goesmann A."/>
            <person name="Henrissat B."/>
            <person name="Duncan S.H."/>
            <person name="Flint H.J."/>
        </authorList>
    </citation>
    <scope>NUCLEOTIDE SEQUENCE</scope>
    <source>
        <strain evidence="2">CGMCC 1.11013</strain>
    </source>
</reference>
<feature type="transmembrane region" description="Helical" evidence="1">
    <location>
        <begin position="78"/>
        <end position="100"/>
    </location>
</feature>
<keyword evidence="5" id="KW-1185">Reference proteome</keyword>
<feature type="transmembrane region" description="Helical" evidence="1">
    <location>
        <begin position="35"/>
        <end position="57"/>
    </location>
</feature>
<sequence>MLTWPALLFAPSLLLGFLSVNYALVEPSCHLQSMALLNGVSAVSLAVSVICTALAFGRWRSARRQADPSAPGLTSQQGFFAAVATGVGALSSLAIFAISLPQWLLSAC</sequence>
<dbReference type="OrthoDB" id="8757136at2"/>
<comment type="caution">
    <text evidence="3">The sequence shown here is derived from an EMBL/GenBank/DDBJ whole genome shotgun (WGS) entry which is preliminary data.</text>
</comment>
<dbReference type="RefSeq" id="WP_035968806.1">
    <property type="nucleotide sequence ID" value="NZ_BMEG01000004.1"/>
</dbReference>
<dbReference type="Proteomes" id="UP000597138">
    <property type="component" value="Unassembled WGS sequence"/>
</dbReference>
<evidence type="ECO:0000256" key="1">
    <source>
        <dbReference type="SAM" id="Phobius"/>
    </source>
</evidence>
<reference evidence="5" key="3">
    <citation type="journal article" date="2019" name="Int. J. Syst. Evol. Microbiol.">
        <title>The Global Catalogue of Microorganisms (GCM) 10K type strain sequencing project: providing services to taxonomists for standard genome sequencing and annotation.</title>
        <authorList>
            <consortium name="The Broad Institute Genomics Platform"/>
            <consortium name="The Broad Institute Genome Sequencing Center for Infectious Disease"/>
            <person name="Wu L."/>
            <person name="Ma J."/>
        </authorList>
    </citation>
    <scope>NUCLEOTIDE SEQUENCE [LARGE SCALE GENOMIC DNA]</scope>
    <source>
        <strain evidence="5">CGMCC 1.11013</strain>
    </source>
</reference>
<name>A0A069NLW9_9BURK</name>
<dbReference type="eggNOG" id="ENOG502ZJ8T">
    <property type="taxonomic scope" value="Bacteria"/>
</dbReference>
<evidence type="ECO:0000313" key="2">
    <source>
        <dbReference type="EMBL" id="GGD70848.1"/>
    </source>
</evidence>
<dbReference type="AlphaFoldDB" id="A0A069NLW9"/>
<reference evidence="2" key="4">
    <citation type="submission" date="2024-05" db="EMBL/GenBank/DDBJ databases">
        <authorList>
            <person name="Sun Q."/>
            <person name="Zhou Y."/>
        </authorList>
    </citation>
    <scope>NUCLEOTIDE SEQUENCE</scope>
    <source>
        <strain evidence="2">CGMCC 1.11013</strain>
    </source>
</reference>
<evidence type="ECO:0000313" key="5">
    <source>
        <dbReference type="Proteomes" id="UP000597138"/>
    </source>
</evidence>
<dbReference type="EMBL" id="JFHE01000032">
    <property type="protein sequence ID" value="KDR29142.1"/>
    <property type="molecule type" value="Genomic_DNA"/>
</dbReference>
<protein>
    <submittedName>
        <fullName evidence="3">Uncharacterized protein</fullName>
    </submittedName>
</protein>
<keyword evidence="1" id="KW-0812">Transmembrane</keyword>
<gene>
    <name evidence="3" type="ORF">BG57_18595</name>
    <name evidence="2" type="ORF">GCM10010985_26670</name>
</gene>
<keyword evidence="1" id="KW-0472">Membrane</keyword>
<evidence type="ECO:0000313" key="3">
    <source>
        <dbReference type="EMBL" id="KDR29142.1"/>
    </source>
</evidence>
<accession>A0A069NLW9</accession>
<evidence type="ECO:0000313" key="4">
    <source>
        <dbReference type="Proteomes" id="UP000027439"/>
    </source>
</evidence>
<proteinExistence type="predicted"/>
<dbReference type="STRING" id="1071679.BG57_18595"/>
<keyword evidence="1" id="KW-1133">Transmembrane helix</keyword>
<dbReference type="EMBL" id="BMEG01000004">
    <property type="protein sequence ID" value="GGD70848.1"/>
    <property type="molecule type" value="Genomic_DNA"/>
</dbReference>